<feature type="domain" description="PpiC" evidence="3">
    <location>
        <begin position="187"/>
        <end position="285"/>
    </location>
</feature>
<accession>A0A6B2M5S1</accession>
<protein>
    <submittedName>
        <fullName evidence="4">Peptidylprolyl isomerase</fullName>
    </submittedName>
</protein>
<feature type="signal peptide" evidence="2">
    <location>
        <begin position="1"/>
        <end position="29"/>
    </location>
</feature>
<dbReference type="EMBL" id="JAAGNX010000003">
    <property type="protein sequence ID" value="NDV63487.1"/>
    <property type="molecule type" value="Genomic_DNA"/>
</dbReference>
<dbReference type="PROSITE" id="PS50198">
    <property type="entry name" value="PPIC_PPIASE_2"/>
    <property type="match status" value="1"/>
</dbReference>
<evidence type="ECO:0000313" key="4">
    <source>
        <dbReference type="EMBL" id="NDV63487.1"/>
    </source>
</evidence>
<dbReference type="Pfam" id="PF13624">
    <property type="entry name" value="SurA_N_3"/>
    <property type="match status" value="1"/>
</dbReference>
<evidence type="ECO:0000256" key="1">
    <source>
        <dbReference type="PROSITE-ProRule" id="PRU00278"/>
    </source>
</evidence>
<dbReference type="PANTHER" id="PTHR47245:SF2">
    <property type="entry name" value="PEPTIDYL-PROLYL CIS-TRANS ISOMERASE HP_0175-RELATED"/>
    <property type="match status" value="1"/>
</dbReference>
<evidence type="ECO:0000313" key="5">
    <source>
        <dbReference type="Proteomes" id="UP000478417"/>
    </source>
</evidence>
<dbReference type="InterPro" id="IPR046357">
    <property type="entry name" value="PPIase_dom_sf"/>
</dbReference>
<dbReference type="InterPro" id="IPR050245">
    <property type="entry name" value="PrsA_foldase"/>
</dbReference>
<comment type="caution">
    <text evidence="4">The sequence shown here is derived from an EMBL/GenBank/DDBJ whole genome shotgun (WGS) entry which is preliminary data.</text>
</comment>
<keyword evidence="5" id="KW-1185">Reference proteome</keyword>
<proteinExistence type="predicted"/>
<dbReference type="Proteomes" id="UP000478417">
    <property type="component" value="Unassembled WGS sequence"/>
</dbReference>
<dbReference type="SUPFAM" id="SSF54534">
    <property type="entry name" value="FKBP-like"/>
    <property type="match status" value="1"/>
</dbReference>
<reference evidence="4 5" key="1">
    <citation type="submission" date="2020-02" db="EMBL/GenBank/DDBJ databases">
        <title>Albibacoteraceae fam. nov., the first described family within the subdivision 4 Verrucomicrobia.</title>
        <authorList>
            <person name="Xi F."/>
        </authorList>
    </citation>
    <scope>NUCLEOTIDE SEQUENCE [LARGE SCALE GENOMIC DNA]</scope>
    <source>
        <strain evidence="4 5">CK1056</strain>
    </source>
</reference>
<dbReference type="Gene3D" id="1.10.4030.10">
    <property type="entry name" value="Porin chaperone SurA, peptide-binding domain"/>
    <property type="match status" value="1"/>
</dbReference>
<dbReference type="PANTHER" id="PTHR47245">
    <property type="entry name" value="PEPTIDYLPROLYL ISOMERASE"/>
    <property type="match status" value="1"/>
</dbReference>
<dbReference type="AlphaFoldDB" id="A0A6B2M5S1"/>
<keyword evidence="1 4" id="KW-0413">Isomerase</keyword>
<dbReference type="InterPro" id="IPR000297">
    <property type="entry name" value="PPIase_PpiC"/>
</dbReference>
<organism evidence="4 5">
    <name type="scientific">Oceanipulchritudo coccoides</name>
    <dbReference type="NCBI Taxonomy" id="2706888"/>
    <lineage>
        <taxon>Bacteria</taxon>
        <taxon>Pseudomonadati</taxon>
        <taxon>Verrucomicrobiota</taxon>
        <taxon>Opitutia</taxon>
        <taxon>Puniceicoccales</taxon>
        <taxon>Oceanipulchritudinaceae</taxon>
        <taxon>Oceanipulchritudo</taxon>
    </lineage>
</organism>
<evidence type="ECO:0000259" key="3">
    <source>
        <dbReference type="PROSITE" id="PS50198"/>
    </source>
</evidence>
<sequence>MRSTLLTRLSLFCLALIPVGSLISQTAHNVWDPPFKQGIAAEVENTIITFEELRREMAPLIPRIRESSRSRAEFTTRMEELYFEVLQNLIDRVLIVEEFKDKEFNIPQTYVENEYDRILIEDFENDRSRFLEYLQSQGKNVREFRNDLRERIVVSIMRAEKRKSQSQISPERIEQFYNENKINFYEEEAVKLRIIMLRPLADENPDQMRQTIENIYAELNDGADFSEVAQKYSQDSRRERGGDWGWIQRPDLKDELSAVAFQLDKNAYSNPVKLGDQTFILFAEDKRDEGIQPINEVRDRIEEILASQLARQAQEQWLERLRREAYIRYY</sequence>
<gene>
    <name evidence="4" type="ORF">G0Q06_13565</name>
</gene>
<dbReference type="SUPFAM" id="SSF109998">
    <property type="entry name" value="Triger factor/SurA peptide-binding domain-like"/>
    <property type="match status" value="1"/>
</dbReference>
<dbReference type="RefSeq" id="WP_163967070.1">
    <property type="nucleotide sequence ID" value="NZ_JAAGNX010000003.1"/>
</dbReference>
<keyword evidence="1" id="KW-0697">Rotamase</keyword>
<dbReference type="Gene3D" id="3.10.50.40">
    <property type="match status" value="1"/>
</dbReference>
<dbReference type="Pfam" id="PF00639">
    <property type="entry name" value="Rotamase"/>
    <property type="match status" value="1"/>
</dbReference>
<keyword evidence="2" id="KW-0732">Signal</keyword>
<name>A0A6B2M5S1_9BACT</name>
<evidence type="ECO:0000256" key="2">
    <source>
        <dbReference type="SAM" id="SignalP"/>
    </source>
</evidence>
<dbReference type="GO" id="GO:0003755">
    <property type="term" value="F:peptidyl-prolyl cis-trans isomerase activity"/>
    <property type="evidence" value="ECO:0007669"/>
    <property type="project" value="UniProtKB-KW"/>
</dbReference>
<dbReference type="InterPro" id="IPR027304">
    <property type="entry name" value="Trigger_fact/SurA_dom_sf"/>
</dbReference>
<feature type="chain" id="PRO_5025631861" evidence="2">
    <location>
        <begin position="30"/>
        <end position="330"/>
    </location>
</feature>